<dbReference type="Proteomes" id="UP001162734">
    <property type="component" value="Chromosome"/>
</dbReference>
<dbReference type="InterPro" id="IPR005804">
    <property type="entry name" value="FA_desaturase_dom"/>
</dbReference>
<dbReference type="RefSeq" id="WP_248345540.1">
    <property type="nucleotide sequence ID" value="NZ_AP025592.1"/>
</dbReference>
<dbReference type="Pfam" id="PF00487">
    <property type="entry name" value="FA_desaturase"/>
    <property type="match status" value="1"/>
</dbReference>
<protein>
    <recommendedName>
        <fullName evidence="2">Sphingolipid delta4-desaturase N-terminal domain-containing protein</fullName>
    </recommendedName>
</protein>
<evidence type="ECO:0000313" key="4">
    <source>
        <dbReference type="Proteomes" id="UP001162734"/>
    </source>
</evidence>
<dbReference type="InterPro" id="IPR013866">
    <property type="entry name" value="Sphingolipid_d4-desaturase_N"/>
</dbReference>
<keyword evidence="4" id="KW-1185">Reference proteome</keyword>
<dbReference type="PANTHER" id="PTHR12879">
    <property type="entry name" value="SPHINGOLIPID DELTA 4 DESATURASE/C-4 HYDROXYLASE PROTEIN DES2"/>
    <property type="match status" value="1"/>
</dbReference>
<keyword evidence="1" id="KW-1133">Transmembrane helix</keyword>
<dbReference type="SMART" id="SM01269">
    <property type="entry name" value="Lipid_DES"/>
    <property type="match status" value="1"/>
</dbReference>
<reference evidence="4" key="1">
    <citation type="journal article" date="2022" name="Int. J. Syst. Evol. Microbiol.">
        <title>Anaeromyxobacter oryzae sp. nov., Anaeromyxobacter diazotrophicus sp. nov. and Anaeromyxobacter paludicola sp. nov., isolated from paddy soils.</title>
        <authorList>
            <person name="Itoh H."/>
            <person name="Xu Z."/>
            <person name="Mise K."/>
            <person name="Masuda Y."/>
            <person name="Ushijima N."/>
            <person name="Hayakawa C."/>
            <person name="Shiratori Y."/>
            <person name="Senoo K."/>
        </authorList>
    </citation>
    <scope>NUCLEOTIDE SEQUENCE [LARGE SCALE GENOMIC DNA]</scope>
    <source>
        <strain evidence="4">Red630</strain>
    </source>
</reference>
<proteinExistence type="predicted"/>
<keyword evidence="1" id="KW-0812">Transmembrane</keyword>
<keyword evidence="1" id="KW-0472">Membrane</keyword>
<organism evidence="3 4">
    <name type="scientific">Anaeromyxobacter paludicola</name>
    <dbReference type="NCBI Taxonomy" id="2918171"/>
    <lineage>
        <taxon>Bacteria</taxon>
        <taxon>Pseudomonadati</taxon>
        <taxon>Myxococcota</taxon>
        <taxon>Myxococcia</taxon>
        <taxon>Myxococcales</taxon>
        <taxon>Cystobacterineae</taxon>
        <taxon>Anaeromyxobacteraceae</taxon>
        <taxon>Anaeromyxobacter</taxon>
    </lineage>
</organism>
<evidence type="ECO:0000313" key="3">
    <source>
        <dbReference type="EMBL" id="BDG08359.1"/>
    </source>
</evidence>
<feature type="transmembrane region" description="Helical" evidence="1">
    <location>
        <begin position="183"/>
        <end position="202"/>
    </location>
</feature>
<name>A0ABM7X938_9BACT</name>
<feature type="transmembrane region" description="Helical" evidence="1">
    <location>
        <begin position="64"/>
        <end position="83"/>
    </location>
</feature>
<feature type="transmembrane region" description="Helical" evidence="1">
    <location>
        <begin position="38"/>
        <end position="57"/>
    </location>
</feature>
<sequence length="331" mass="36930">MDDGSSCFHRVTYREPHHERTRRLLAAHPEARALCGHAPVSALFVLGLVAAQLALAVALRGAPWWLLLGAAWALGAVADHGLWVLIHDCTHDLVFRRPGPNRWLAILANLPILFPAAISFRKYHLLHHAYQGAEDLDADLPSPLEVRLVGSCAWRKALWLLLFFVAQTSRIPRLRRVPFFDRWYAVNLAVQVAFAAAVLLALGPWALAYLFASSVFAVGLHPVGARWIQEHYLTFPGGQETFSYYGPMNLLAFNVGYHNEHHDLMKVPWFRLPALKRLAPELYEPLHAHRSWTRLLLRFIFDPSLSLGSRITRAPAPAAADSEAAAAPVPG</sequence>
<dbReference type="Pfam" id="PF08557">
    <property type="entry name" value="Lipid_DES"/>
    <property type="match status" value="1"/>
</dbReference>
<gene>
    <name evidence="3" type="ORF">AMPC_14720</name>
</gene>
<accession>A0ABM7X938</accession>
<dbReference type="EMBL" id="AP025592">
    <property type="protein sequence ID" value="BDG08359.1"/>
    <property type="molecule type" value="Genomic_DNA"/>
</dbReference>
<evidence type="ECO:0000259" key="2">
    <source>
        <dbReference type="SMART" id="SM01269"/>
    </source>
</evidence>
<feature type="transmembrane region" description="Helical" evidence="1">
    <location>
        <begin position="103"/>
        <end position="120"/>
    </location>
</feature>
<evidence type="ECO:0000256" key="1">
    <source>
        <dbReference type="SAM" id="Phobius"/>
    </source>
</evidence>
<feature type="domain" description="Sphingolipid delta4-desaturase N-terminal" evidence="2">
    <location>
        <begin position="3"/>
        <end position="41"/>
    </location>
</feature>
<dbReference type="PANTHER" id="PTHR12879:SF8">
    <property type="entry name" value="SPHINGOLIPID DELTA(4)-DESATURASE DES1"/>
    <property type="match status" value="1"/>
</dbReference>